<dbReference type="InParanoid" id="A0A1Q3BN64"/>
<gene>
    <name evidence="2" type="ORF">CFOL_v3_12906</name>
</gene>
<dbReference type="FunCoup" id="A0A1Q3BN64">
    <property type="interactions" value="51"/>
</dbReference>
<evidence type="ECO:0000313" key="3">
    <source>
        <dbReference type="Proteomes" id="UP000187406"/>
    </source>
</evidence>
<organism evidence="2 3">
    <name type="scientific">Cephalotus follicularis</name>
    <name type="common">Albany pitcher plant</name>
    <dbReference type="NCBI Taxonomy" id="3775"/>
    <lineage>
        <taxon>Eukaryota</taxon>
        <taxon>Viridiplantae</taxon>
        <taxon>Streptophyta</taxon>
        <taxon>Embryophyta</taxon>
        <taxon>Tracheophyta</taxon>
        <taxon>Spermatophyta</taxon>
        <taxon>Magnoliopsida</taxon>
        <taxon>eudicotyledons</taxon>
        <taxon>Gunneridae</taxon>
        <taxon>Pentapetalae</taxon>
        <taxon>rosids</taxon>
        <taxon>fabids</taxon>
        <taxon>Oxalidales</taxon>
        <taxon>Cephalotaceae</taxon>
        <taxon>Cephalotus</taxon>
    </lineage>
</organism>
<dbReference type="Proteomes" id="UP000187406">
    <property type="component" value="Unassembled WGS sequence"/>
</dbReference>
<dbReference type="InterPro" id="IPR008889">
    <property type="entry name" value="VQ"/>
</dbReference>
<reference evidence="3" key="1">
    <citation type="submission" date="2016-04" db="EMBL/GenBank/DDBJ databases">
        <title>Cephalotus genome sequencing.</title>
        <authorList>
            <person name="Fukushima K."/>
            <person name="Hasebe M."/>
            <person name="Fang X."/>
        </authorList>
    </citation>
    <scope>NUCLEOTIDE SEQUENCE [LARGE SCALE GENOMIC DNA]</scope>
    <source>
        <strain evidence="3">cv. St1</strain>
    </source>
</reference>
<accession>A0A1Q3BN64</accession>
<evidence type="ECO:0000313" key="2">
    <source>
        <dbReference type="EMBL" id="GAV69405.1"/>
    </source>
</evidence>
<evidence type="ECO:0000259" key="1">
    <source>
        <dbReference type="Pfam" id="PF05678"/>
    </source>
</evidence>
<protein>
    <submittedName>
        <fullName evidence="2">VQ domain-containing protein</fullName>
    </submittedName>
</protein>
<dbReference type="InterPro" id="IPR039335">
    <property type="entry name" value="SIB1/2"/>
</dbReference>
<dbReference type="STRING" id="3775.A0A1Q3BN64"/>
<dbReference type="PANTHER" id="PTHR33624:SF17">
    <property type="entry name" value="OS07G0687400 PROTEIN"/>
    <property type="match status" value="1"/>
</dbReference>
<sequence>MDVLGVKQMKGRRQSKRSKKDIKVVYISSPMKINTCASKFRALVQELTGKDSDVALQFMDTDYGAQNSLRVPDHNRGVRTYMPAVEFNNESPICSDSAFEPFDDVLVPQMEGGFMEMLTSNIFHESSIPS</sequence>
<dbReference type="AlphaFoldDB" id="A0A1Q3BN64"/>
<dbReference type="EMBL" id="BDDD01000719">
    <property type="protein sequence ID" value="GAV69405.1"/>
    <property type="molecule type" value="Genomic_DNA"/>
</dbReference>
<keyword evidence="3" id="KW-1185">Reference proteome</keyword>
<feature type="domain" description="VQ" evidence="1">
    <location>
        <begin position="27"/>
        <end position="53"/>
    </location>
</feature>
<comment type="caution">
    <text evidence="2">The sequence shown here is derived from an EMBL/GenBank/DDBJ whole genome shotgun (WGS) entry which is preliminary data.</text>
</comment>
<proteinExistence type="predicted"/>
<dbReference type="Pfam" id="PF05678">
    <property type="entry name" value="VQ"/>
    <property type="match status" value="1"/>
</dbReference>
<dbReference type="PANTHER" id="PTHR33624">
    <property type="entry name" value="SIGMA FACTOR BINDING PROTEIN 1, CHLOROPLASTIC"/>
    <property type="match status" value="1"/>
</dbReference>
<dbReference type="OrthoDB" id="1725273at2759"/>
<name>A0A1Q3BN64_CEPFO</name>